<evidence type="ECO:0000313" key="1">
    <source>
        <dbReference type="EMBL" id="SGZ48265.1"/>
    </source>
</evidence>
<protein>
    <submittedName>
        <fullName evidence="1">CIC11C00000005032</fullName>
    </submittedName>
</protein>
<accession>A0A1L0FUX5</accession>
<dbReference type="EMBL" id="LT635764">
    <property type="protein sequence ID" value="SGZ48265.1"/>
    <property type="molecule type" value="Genomic_DNA"/>
</dbReference>
<gene>
    <name evidence="1" type="ORF">SAMEA4029009_CIC11G00000005032</name>
</gene>
<dbReference type="AlphaFoldDB" id="A0A1L0FUX5"/>
<sequence>MAINIDEPPNEDIWDPYVQKSQAASQRKIDFLRQFYRRGLNSGGDVRDTSMVYLVLQSGLVFEDDYYMRILGLNSHIAAHLALYRLLSREVRQVAGILRRNIMAHSMLQMPMSDIRSLCYRIADRYESLFYVPVKTADEEKQCAISFLWKDRYNGMWPIVSMLHRDYQETSM</sequence>
<dbReference type="Proteomes" id="UP000182259">
    <property type="component" value="Chromosome I"/>
</dbReference>
<evidence type="ECO:0000313" key="2">
    <source>
        <dbReference type="Proteomes" id="UP000182259"/>
    </source>
</evidence>
<organism evidence="1 2">
    <name type="scientific">Sungouiella intermedia</name>
    <dbReference type="NCBI Taxonomy" id="45354"/>
    <lineage>
        <taxon>Eukaryota</taxon>
        <taxon>Fungi</taxon>
        <taxon>Dikarya</taxon>
        <taxon>Ascomycota</taxon>
        <taxon>Saccharomycotina</taxon>
        <taxon>Pichiomycetes</taxon>
        <taxon>Metschnikowiaceae</taxon>
        <taxon>Sungouiella</taxon>
    </lineage>
</organism>
<name>A0A1L0FUX5_9ASCO</name>
<reference evidence="1 2" key="1">
    <citation type="submission" date="2016-10" db="EMBL/GenBank/DDBJ databases">
        <authorList>
            <person name="de Groot N.N."/>
        </authorList>
    </citation>
    <scope>NUCLEOTIDE SEQUENCE [LARGE SCALE GENOMIC DNA]</scope>
    <source>
        <strain evidence="1 2">PYCC 4715</strain>
    </source>
</reference>
<proteinExistence type="predicted"/>